<dbReference type="Proteomes" id="UP000887580">
    <property type="component" value="Unplaced"/>
</dbReference>
<evidence type="ECO:0000313" key="2">
    <source>
        <dbReference type="WBParaSite" id="PS1159_v2.g19870.t1"/>
    </source>
</evidence>
<organism evidence="1 2">
    <name type="scientific">Panagrolaimus sp. PS1159</name>
    <dbReference type="NCBI Taxonomy" id="55785"/>
    <lineage>
        <taxon>Eukaryota</taxon>
        <taxon>Metazoa</taxon>
        <taxon>Ecdysozoa</taxon>
        <taxon>Nematoda</taxon>
        <taxon>Chromadorea</taxon>
        <taxon>Rhabditida</taxon>
        <taxon>Tylenchina</taxon>
        <taxon>Panagrolaimomorpha</taxon>
        <taxon>Panagrolaimoidea</taxon>
        <taxon>Panagrolaimidae</taxon>
        <taxon>Panagrolaimus</taxon>
    </lineage>
</organism>
<sequence>MTAVWKSRRTTILNTLDEKMIPIGHLYELPTFEAAEEDPMSDMNLQQQNELYFQCIKNLMLIKIDKDIIQKIPKKLITGN</sequence>
<proteinExistence type="predicted"/>
<accession>A0AC35FQM0</accession>
<dbReference type="WBParaSite" id="PS1159_v2.g19870.t1">
    <property type="protein sequence ID" value="PS1159_v2.g19870.t1"/>
    <property type="gene ID" value="PS1159_v2.g19870"/>
</dbReference>
<protein>
    <submittedName>
        <fullName evidence="2">Uncharacterized protein</fullName>
    </submittedName>
</protein>
<name>A0AC35FQM0_9BILA</name>
<evidence type="ECO:0000313" key="1">
    <source>
        <dbReference type="Proteomes" id="UP000887580"/>
    </source>
</evidence>
<reference evidence="2" key="1">
    <citation type="submission" date="2022-11" db="UniProtKB">
        <authorList>
            <consortium name="WormBaseParasite"/>
        </authorList>
    </citation>
    <scope>IDENTIFICATION</scope>
</reference>